<dbReference type="AlphaFoldDB" id="A0AA96JVM2"/>
<dbReference type="SUPFAM" id="SSF100879">
    <property type="entry name" value="Lesion bypass DNA polymerase (Y-family), little finger domain"/>
    <property type="match status" value="1"/>
</dbReference>
<dbReference type="SUPFAM" id="SSF56672">
    <property type="entry name" value="DNA/RNA polymerases"/>
    <property type="match status" value="1"/>
</dbReference>
<sequence>MMDRQIVCLCIPRFEVALARLDAPSLRTRPVAVASAHASRAIIREVSPEAEDAGVIPGLQADRARRRCPSLQLVPPNPTRVAQAHHALVSCMIPIAPIWESFRPGHFYLDLTGTTRLFGATCDTTMRLERDLTSRLGLQAVAGIGTNKLVAQMASSILTPPQLCDVRAGSEQDFLSPLPVSILPGLQGPGGSALHTRLIDLNLQTIGDVSDVSLEALETVCGRWGHRLYQWARGIDFLPVVAPEASLSLTHSYLFEPDTIDYDRLLGGLSCLLDSLCHDLRRRQRLCHRLRLTLLFSDQLTVHHSSVLSTPTHWEVDMFPSAQTLFRRCFQRRVRVRSLTIRSNSFRPPPEQLSLFPSPALEEPQALPRPHRLALALDRLHTRFGMKVIQWGRSHLASRLD</sequence>
<dbReference type="Proteomes" id="UP001302719">
    <property type="component" value="Chromosome"/>
</dbReference>
<comment type="similarity">
    <text evidence="1">Belongs to the DNA polymerase type-Y family.</text>
</comment>
<keyword evidence="2" id="KW-0515">Mutator protein</keyword>
<dbReference type="PROSITE" id="PS50173">
    <property type="entry name" value="UMUC"/>
    <property type="match status" value="1"/>
</dbReference>
<dbReference type="KEGG" id="nall:PP769_13965"/>
<dbReference type="Gene3D" id="1.10.150.20">
    <property type="entry name" value="5' to 3' exonuclease, C-terminal subdomain"/>
    <property type="match status" value="1"/>
</dbReference>
<evidence type="ECO:0000313" key="5">
    <source>
        <dbReference type="EMBL" id="WNM57076.1"/>
    </source>
</evidence>
<keyword evidence="6" id="KW-1185">Reference proteome</keyword>
<keyword evidence="3" id="KW-0808">Transferase</keyword>
<accession>A0AA96JVM2</accession>
<dbReference type="Pfam" id="PF11799">
    <property type="entry name" value="IMS_C"/>
    <property type="match status" value="1"/>
</dbReference>
<dbReference type="RefSeq" id="WP_312641149.1">
    <property type="nucleotide sequence ID" value="NZ_CP116967.1"/>
</dbReference>
<dbReference type="InterPro" id="IPR017961">
    <property type="entry name" value="DNA_pol_Y-fam_little_finger"/>
</dbReference>
<dbReference type="Pfam" id="PF21999">
    <property type="entry name" value="IMS_HHH_1"/>
    <property type="match status" value="1"/>
</dbReference>
<dbReference type="GO" id="GO:0003684">
    <property type="term" value="F:damaged DNA binding"/>
    <property type="evidence" value="ECO:0007669"/>
    <property type="project" value="InterPro"/>
</dbReference>
<dbReference type="PANTHER" id="PTHR11076">
    <property type="entry name" value="DNA REPAIR POLYMERASE UMUC / TRANSFERASE FAMILY MEMBER"/>
    <property type="match status" value="1"/>
</dbReference>
<evidence type="ECO:0000256" key="3">
    <source>
        <dbReference type="ARBA" id="ARBA00022932"/>
    </source>
</evidence>
<evidence type="ECO:0000313" key="6">
    <source>
        <dbReference type="Proteomes" id="UP001302719"/>
    </source>
</evidence>
<dbReference type="InterPro" id="IPR036775">
    <property type="entry name" value="DNA_pol_Y-fam_lit_finger_sf"/>
</dbReference>
<dbReference type="GO" id="GO:0006281">
    <property type="term" value="P:DNA repair"/>
    <property type="evidence" value="ECO:0007669"/>
    <property type="project" value="InterPro"/>
</dbReference>
<dbReference type="InterPro" id="IPR043502">
    <property type="entry name" value="DNA/RNA_pol_sf"/>
</dbReference>
<dbReference type="Gene3D" id="3.40.1170.60">
    <property type="match status" value="1"/>
</dbReference>
<dbReference type="InterPro" id="IPR043128">
    <property type="entry name" value="Rev_trsase/Diguanyl_cyclase"/>
</dbReference>
<dbReference type="GO" id="GO:0005829">
    <property type="term" value="C:cytosol"/>
    <property type="evidence" value="ECO:0007669"/>
    <property type="project" value="TreeGrafter"/>
</dbReference>
<dbReference type="PANTHER" id="PTHR11076:SF33">
    <property type="entry name" value="DNA POLYMERASE KAPPA"/>
    <property type="match status" value="1"/>
</dbReference>
<dbReference type="GO" id="GO:0003887">
    <property type="term" value="F:DNA-directed DNA polymerase activity"/>
    <property type="evidence" value="ECO:0007669"/>
    <property type="project" value="UniProtKB-KW"/>
</dbReference>
<keyword evidence="3" id="KW-0548">Nucleotidyltransferase</keyword>
<dbReference type="Pfam" id="PF00817">
    <property type="entry name" value="IMS"/>
    <property type="match status" value="1"/>
</dbReference>
<gene>
    <name evidence="5" type="ORF">PP769_13965</name>
</gene>
<dbReference type="InterPro" id="IPR001126">
    <property type="entry name" value="UmuC"/>
</dbReference>
<evidence type="ECO:0000259" key="4">
    <source>
        <dbReference type="PROSITE" id="PS50173"/>
    </source>
</evidence>
<keyword evidence="3" id="KW-0239">DNA-directed DNA polymerase</keyword>
<dbReference type="InterPro" id="IPR050116">
    <property type="entry name" value="DNA_polymerase-Y"/>
</dbReference>
<name>A0AA96JVM2_9BACT</name>
<feature type="domain" description="UmuC" evidence="4">
    <location>
        <begin position="6"/>
        <end position="187"/>
    </location>
</feature>
<evidence type="ECO:0000256" key="2">
    <source>
        <dbReference type="ARBA" id="ARBA00022457"/>
    </source>
</evidence>
<dbReference type="Gene3D" id="3.30.70.270">
    <property type="match status" value="1"/>
</dbReference>
<protein>
    <recommendedName>
        <fullName evidence="4">UmuC domain-containing protein</fullName>
    </recommendedName>
</protein>
<proteinExistence type="inferred from homology"/>
<dbReference type="InterPro" id="IPR053848">
    <property type="entry name" value="IMS_HHH_1"/>
</dbReference>
<evidence type="ECO:0000256" key="1">
    <source>
        <dbReference type="ARBA" id="ARBA00010945"/>
    </source>
</evidence>
<dbReference type="EMBL" id="CP116967">
    <property type="protein sequence ID" value="WNM57076.1"/>
    <property type="molecule type" value="Genomic_DNA"/>
</dbReference>
<organism evidence="5 6">
    <name type="scientific">Candidatus Nitrospira allomarina</name>
    <dbReference type="NCBI Taxonomy" id="3020900"/>
    <lineage>
        <taxon>Bacteria</taxon>
        <taxon>Pseudomonadati</taxon>
        <taxon>Nitrospirota</taxon>
        <taxon>Nitrospiria</taxon>
        <taxon>Nitrospirales</taxon>
        <taxon>Nitrospiraceae</taxon>
        <taxon>Nitrospira</taxon>
    </lineage>
</organism>
<dbReference type="GO" id="GO:0009432">
    <property type="term" value="P:SOS response"/>
    <property type="evidence" value="ECO:0007669"/>
    <property type="project" value="TreeGrafter"/>
</dbReference>
<dbReference type="Gene3D" id="3.30.1490.100">
    <property type="entry name" value="DNA polymerase, Y-family, little finger domain"/>
    <property type="match status" value="1"/>
</dbReference>
<reference evidence="5 6" key="1">
    <citation type="submission" date="2023-01" db="EMBL/GenBank/DDBJ databases">
        <title>Cultivation and genomic characterization of new, ubiquitous marine nitrite-oxidizing bacteria from the Nitrospirales.</title>
        <authorList>
            <person name="Mueller A.J."/>
            <person name="Daebeler A."/>
            <person name="Herbold C.W."/>
            <person name="Kirkegaard R.H."/>
            <person name="Daims H."/>
        </authorList>
    </citation>
    <scope>NUCLEOTIDE SEQUENCE [LARGE SCALE GENOMIC DNA]</scope>
    <source>
        <strain evidence="5 6">VA</strain>
    </source>
</reference>
<dbReference type="GO" id="GO:0042276">
    <property type="term" value="P:error-prone translesion synthesis"/>
    <property type="evidence" value="ECO:0007669"/>
    <property type="project" value="TreeGrafter"/>
</dbReference>